<dbReference type="AlphaFoldDB" id="A0ABD4Z6Z5"/>
<name>A0ABD4Z6Z5_9CREN</name>
<sequence>MAKLIVLSGCDGSGKTTAITILLIYLSKRFRVSVHWLRGSHLHVSILYRILSKFSVFKGFDNPYYRFSAPSNLRPLLALLEFTGFLPQFFSRLLKKLISDVVLCDRGVLDFLVWVMATLRYGKFLNSVLGRFLFALSLKELPIVLTASFSVLSSRADVPREFLAREYMYYSVLQKYLARLVIDSSKDSPARVVARVLKSYGIQDS</sequence>
<accession>A0ABD4Z6Z5</accession>
<dbReference type="SUPFAM" id="SSF52540">
    <property type="entry name" value="P-loop containing nucleoside triphosphate hydrolases"/>
    <property type="match status" value="1"/>
</dbReference>
<protein>
    <recommendedName>
        <fullName evidence="3">Thymidylate kinase</fullName>
    </recommendedName>
</protein>
<keyword evidence="2" id="KW-1185">Reference proteome</keyword>
<dbReference type="RefSeq" id="WP_285272872.1">
    <property type="nucleotide sequence ID" value="NZ_JASNVW010000001.1"/>
</dbReference>
<dbReference type="InterPro" id="IPR027417">
    <property type="entry name" value="P-loop_NTPase"/>
</dbReference>
<comment type="caution">
    <text evidence="1">The sequence shown here is derived from an EMBL/GenBank/DDBJ whole genome shotgun (WGS) entry which is preliminary data.</text>
</comment>
<evidence type="ECO:0008006" key="3">
    <source>
        <dbReference type="Google" id="ProtNLM"/>
    </source>
</evidence>
<dbReference type="Gene3D" id="3.40.50.300">
    <property type="entry name" value="P-loop containing nucleotide triphosphate hydrolases"/>
    <property type="match status" value="1"/>
</dbReference>
<proteinExistence type="predicted"/>
<organism evidence="1 2">
    <name type="scientific">Ignisphaera cupida</name>
    <dbReference type="NCBI Taxonomy" id="3050454"/>
    <lineage>
        <taxon>Archaea</taxon>
        <taxon>Thermoproteota</taxon>
        <taxon>Thermoprotei</taxon>
        <taxon>Desulfurococcales</taxon>
        <taxon>Desulfurococcaceae</taxon>
        <taxon>Ignisphaera</taxon>
    </lineage>
</organism>
<evidence type="ECO:0000313" key="1">
    <source>
        <dbReference type="EMBL" id="MDK6027893.1"/>
    </source>
</evidence>
<evidence type="ECO:0000313" key="2">
    <source>
        <dbReference type="Proteomes" id="UP001529235"/>
    </source>
</evidence>
<reference evidence="1 2" key="1">
    <citation type="submission" date="2023-05" db="EMBL/GenBank/DDBJ databases">
        <title>A new hyperthermophilic archaea 'Ignisphaera cupida' sp. nov. and description of the family 'Ignisphaeraceae' fam. nov.</title>
        <authorList>
            <person name="Podosokorskaya O.A."/>
            <person name="Elcheninov A.G."/>
            <person name="Klukina A."/>
            <person name="Merkel A.Y."/>
        </authorList>
    </citation>
    <scope>NUCLEOTIDE SEQUENCE [LARGE SCALE GENOMIC DNA]</scope>
    <source>
        <strain evidence="1 2">4213-co</strain>
    </source>
</reference>
<dbReference type="Proteomes" id="UP001529235">
    <property type="component" value="Unassembled WGS sequence"/>
</dbReference>
<dbReference type="EMBL" id="JASNVW010000001">
    <property type="protein sequence ID" value="MDK6027893.1"/>
    <property type="molecule type" value="Genomic_DNA"/>
</dbReference>
<gene>
    <name evidence="1" type="ORF">QPL79_00740</name>
</gene>